<dbReference type="Proteomes" id="UP000691718">
    <property type="component" value="Unassembled WGS sequence"/>
</dbReference>
<dbReference type="SMART" id="SM00355">
    <property type="entry name" value="ZnF_C2H2"/>
    <property type="match status" value="4"/>
</dbReference>
<dbReference type="AlphaFoldDB" id="A0A8S3X414"/>
<comment type="caution">
    <text evidence="3">The sequence shown here is derived from an EMBL/GenBank/DDBJ whole genome shotgun (WGS) entry which is preliminary data.</text>
</comment>
<feature type="domain" description="C2H2-type" evidence="1">
    <location>
        <begin position="502"/>
        <end position="527"/>
    </location>
</feature>
<evidence type="ECO:0000313" key="3">
    <source>
        <dbReference type="EMBL" id="CAG5000973.1"/>
    </source>
</evidence>
<dbReference type="InterPro" id="IPR013087">
    <property type="entry name" value="Znf_C2H2_type"/>
</dbReference>
<reference evidence="3" key="1">
    <citation type="submission" date="2021-04" db="EMBL/GenBank/DDBJ databases">
        <authorList>
            <person name="Tunstrom K."/>
        </authorList>
    </citation>
    <scope>NUCLEOTIDE SEQUENCE</scope>
</reference>
<feature type="domain" description="U1-type" evidence="2">
    <location>
        <begin position="201"/>
        <end position="232"/>
    </location>
</feature>
<dbReference type="GO" id="GO:0003676">
    <property type="term" value="F:nucleic acid binding"/>
    <property type="evidence" value="ECO:0007669"/>
    <property type="project" value="InterPro"/>
</dbReference>
<gene>
    <name evidence="3" type="ORF">PAPOLLO_LOCUS13827</name>
</gene>
<evidence type="ECO:0000313" key="4">
    <source>
        <dbReference type="Proteomes" id="UP000691718"/>
    </source>
</evidence>
<feature type="domain" description="U1-type" evidence="2">
    <location>
        <begin position="499"/>
        <end position="534"/>
    </location>
</feature>
<evidence type="ECO:0000259" key="2">
    <source>
        <dbReference type="SMART" id="SM00451"/>
    </source>
</evidence>
<feature type="domain" description="C2H2-type" evidence="1">
    <location>
        <begin position="441"/>
        <end position="464"/>
    </location>
</feature>
<dbReference type="GO" id="GO:0008270">
    <property type="term" value="F:zinc ion binding"/>
    <property type="evidence" value="ECO:0007669"/>
    <property type="project" value="InterPro"/>
</dbReference>
<proteinExistence type="predicted"/>
<feature type="domain" description="C2H2-type" evidence="1">
    <location>
        <begin position="547"/>
        <end position="570"/>
    </location>
</feature>
<keyword evidence="4" id="KW-1185">Reference proteome</keyword>
<protein>
    <submittedName>
        <fullName evidence="3">(apollo) hypothetical protein</fullName>
    </submittedName>
</protein>
<feature type="domain" description="U1-type" evidence="2">
    <location>
        <begin position="394"/>
        <end position="429"/>
    </location>
</feature>
<feature type="domain" description="C2H2-type" evidence="1">
    <location>
        <begin position="204"/>
        <end position="225"/>
    </location>
</feature>
<feature type="domain" description="U1-type" evidence="2">
    <location>
        <begin position="438"/>
        <end position="471"/>
    </location>
</feature>
<evidence type="ECO:0000259" key="1">
    <source>
        <dbReference type="SMART" id="SM00355"/>
    </source>
</evidence>
<name>A0A8S3X414_PARAO</name>
<feature type="domain" description="U1-type" evidence="2">
    <location>
        <begin position="262"/>
        <end position="297"/>
    </location>
</feature>
<feature type="domain" description="U1-type" evidence="2">
    <location>
        <begin position="544"/>
        <end position="577"/>
    </location>
</feature>
<dbReference type="OrthoDB" id="6927752at2759"/>
<dbReference type="EMBL" id="CAJQZP010000945">
    <property type="protein sequence ID" value="CAG5000973.1"/>
    <property type="molecule type" value="Genomic_DNA"/>
</dbReference>
<sequence length="593" mass="67849">MNMELLETNRKYVLPLDTVDLSLLSTLNVAPKHHSNLLPLWSKNNLTLRNEDCYFEFEIKDKEDISEMETYYDKIKFGIDDKQDISESKATYLDNTKSHCILCNELVESADFHALCNKRHEASLKSAILLSEEENESQIKIETRSDDNKTNITPFESNEEKEPKDCATKTTDINIKNAQSELEKNESVVRSKASKTDTSKVKNFFCSVCYVSLHKKDIRSHIRTHKAAECMLEYCIEADYLDIDIDIDFERKLSTKLTGNDIKQRFCVVCQENVPNNTHCISKHFSGNLHKHNVANYQTCTKHVKSTRGNLESVSKIEEENASINPPSEIFLKDTSSESVAINIPVAKGNGEIDTKKDTNSNPITQTASEQDIKNSISVTSETAEDVLEITLNPNELRCSICLVIIPNKTQNIQDHFNGYNHNNSARILVQNRLKLIGNQYFCDGCREHVTVGDQFDHINKRSHAVNMIRTLTNDIVNALAENKDKRDTKSYKDTIIKRQDQVCQVCNVKVPKIKYQLKMHIEGRKHVRNLREILSNNKILEKDDCFNCSVCQTVLTKDALFNHLKDQNHLTALRTKLPNSILTTLFRNTEEI</sequence>
<dbReference type="SMART" id="SM00451">
    <property type="entry name" value="ZnF_U1"/>
    <property type="match status" value="6"/>
</dbReference>
<accession>A0A8S3X414</accession>
<dbReference type="InterPro" id="IPR003604">
    <property type="entry name" value="Matrin/U1-like-C_Znf_C2H2"/>
</dbReference>
<organism evidence="3 4">
    <name type="scientific">Parnassius apollo</name>
    <name type="common">Apollo butterfly</name>
    <name type="synonym">Papilio apollo</name>
    <dbReference type="NCBI Taxonomy" id="110799"/>
    <lineage>
        <taxon>Eukaryota</taxon>
        <taxon>Metazoa</taxon>
        <taxon>Ecdysozoa</taxon>
        <taxon>Arthropoda</taxon>
        <taxon>Hexapoda</taxon>
        <taxon>Insecta</taxon>
        <taxon>Pterygota</taxon>
        <taxon>Neoptera</taxon>
        <taxon>Endopterygota</taxon>
        <taxon>Lepidoptera</taxon>
        <taxon>Glossata</taxon>
        <taxon>Ditrysia</taxon>
        <taxon>Papilionoidea</taxon>
        <taxon>Papilionidae</taxon>
        <taxon>Parnassiinae</taxon>
        <taxon>Parnassini</taxon>
        <taxon>Parnassius</taxon>
        <taxon>Parnassius</taxon>
    </lineage>
</organism>